<gene>
    <name evidence="1" type="ORF">JR316_0001384</name>
</gene>
<dbReference type="Proteomes" id="UP000664032">
    <property type="component" value="Unassembled WGS sequence"/>
</dbReference>
<dbReference type="EMBL" id="JAFIQS020000001">
    <property type="protein sequence ID" value="KAH9487311.1"/>
    <property type="molecule type" value="Genomic_DNA"/>
</dbReference>
<name>A0ACB8HH97_PSICU</name>
<evidence type="ECO:0000313" key="1">
    <source>
        <dbReference type="EMBL" id="KAH9487311.1"/>
    </source>
</evidence>
<sequence length="881" mass="98256">MPVTPAQKAAIEEVISAILAAQAPRGRRQLAAMFMDLVDRGSWPQYYEVIPEPRCLKNIQSGVAKGRYKEATDVYTDLSLVFWNALFYNESDSQIALDAQTLKDILEAEWKKRTVLPTTRSSPPPSSAQKVHGVAEDTTAGAKEVKPSSTGAKEVKTSTPAAPTPAPSTPAPPTPAPLPVAATAARTTTPASQTQPQPTASASTSNYAYSKPVPIRPKSTQRQTPEIEVDVVSPESDEAESDGAALQAERDPQSEEIVKQLEKGLPRWPGFGEEGWMTDTKPVRHCYTIIDMTLFSMDNKGTGNRLAVCLESVPEESSPTLHLASTSPISLKQIETRTRHKLYKSAKDFDHDMARLFEKARRWHDPGTEAYGRTLLLQRLYQALTSPNPPAAPYVSNTNFAALRAGPGNVRPVHGSDGEGIPNVTTHRVLSRDRTFVDELNYKGWKIKLADWVHLSNPDDPSRPIIGQVFRCWVSDNFGKPGPPGITVSWYYRPEQTFHPSNRMFWEGEVFKTSHFADHPLEDIIEKIACQFTARHIRGRPRPPFWYVGFPLYVCDSRYNDRDRVFVRIKNWNSCVPEEVRQSTEFMPIYPFERTVYPVRHPSPFISKGAGGKGVPKGPGGLLEPSPDLVDGMEEGAYGKKKSRTDSARVAASVTGGVAYPSTYQNIQLPYVQQQQYQQQQQFSQRIGPDRSVVTAAGGLASIGGPTQVEKLPPDTEDFQLFWRAEQYFELMIMSFHAFTLSMSAPVNTARELDLYRHICCLSPNTTAKLVDRDPETNEVLWFAAPPLNMARAKGPRHSLAYLEFLAAKRKKRHTAGESDDKMDCEEDSSQAAKRARTYVAPTVMETMQAVWKEMALDAHLQRRARFDWQATSMMTASKKI</sequence>
<organism evidence="1 2">
    <name type="scientific">Psilocybe cubensis</name>
    <name type="common">Psychedelic mushroom</name>
    <name type="synonym">Stropharia cubensis</name>
    <dbReference type="NCBI Taxonomy" id="181762"/>
    <lineage>
        <taxon>Eukaryota</taxon>
        <taxon>Fungi</taxon>
        <taxon>Dikarya</taxon>
        <taxon>Basidiomycota</taxon>
        <taxon>Agaricomycotina</taxon>
        <taxon>Agaricomycetes</taxon>
        <taxon>Agaricomycetidae</taxon>
        <taxon>Agaricales</taxon>
        <taxon>Agaricineae</taxon>
        <taxon>Strophariaceae</taxon>
        <taxon>Psilocybe</taxon>
    </lineage>
</organism>
<keyword evidence="2" id="KW-1185">Reference proteome</keyword>
<protein>
    <submittedName>
        <fullName evidence="1">Chromatin structure-remodeling complex subunit rsc1</fullName>
    </submittedName>
</protein>
<proteinExistence type="predicted"/>
<evidence type="ECO:0000313" key="2">
    <source>
        <dbReference type="Proteomes" id="UP000664032"/>
    </source>
</evidence>
<comment type="caution">
    <text evidence="1">The sequence shown here is derived from an EMBL/GenBank/DDBJ whole genome shotgun (WGS) entry which is preliminary data.</text>
</comment>
<accession>A0ACB8HH97</accession>
<reference evidence="1" key="1">
    <citation type="submission" date="2021-10" db="EMBL/GenBank/DDBJ databases">
        <title>Psilocybe cubensis genome.</title>
        <authorList>
            <person name="Mckernan K.J."/>
            <person name="Crawford S."/>
            <person name="Trippe A."/>
            <person name="Kane L.T."/>
            <person name="Mclaughlin S."/>
        </authorList>
    </citation>
    <scope>NUCLEOTIDE SEQUENCE</scope>
    <source>
        <strain evidence="1">MGC-MH-2018</strain>
    </source>
</reference>